<dbReference type="Proteomes" id="UP000030751">
    <property type="component" value="Unassembled WGS sequence"/>
</dbReference>
<reference evidence="1" key="1">
    <citation type="submission" date="2011-10" db="EMBL/GenBank/DDBJ databases">
        <title>The Genome Sequence of Fusarium oxysporum HDV247.</title>
        <authorList>
            <consortium name="The Broad Institute Genome Sequencing Platform"/>
            <person name="Ma L.-J."/>
            <person name="Gale L.R."/>
            <person name="Schwartz D.C."/>
            <person name="Zhou S."/>
            <person name="Corby-Kistler H."/>
            <person name="Young S.K."/>
            <person name="Zeng Q."/>
            <person name="Gargeya S."/>
            <person name="Fitzgerald M."/>
            <person name="Haas B."/>
            <person name="Abouelleil A."/>
            <person name="Alvarado L."/>
            <person name="Arachchi H.M."/>
            <person name="Berlin A."/>
            <person name="Brown A."/>
            <person name="Chapman S.B."/>
            <person name="Chen Z."/>
            <person name="Dunbar C."/>
            <person name="Freedman E."/>
            <person name="Gearin G."/>
            <person name="Goldberg J."/>
            <person name="Griggs A."/>
            <person name="Gujja S."/>
            <person name="Heiman D."/>
            <person name="Howarth C."/>
            <person name="Larson L."/>
            <person name="Lui A."/>
            <person name="MacDonald P.J.P."/>
            <person name="Montmayeur A."/>
            <person name="Murphy C."/>
            <person name="Neiman D."/>
            <person name="Pearson M."/>
            <person name="Priest M."/>
            <person name="Roberts A."/>
            <person name="Saif S."/>
            <person name="Shea T."/>
            <person name="Shenoy N."/>
            <person name="Sisk P."/>
            <person name="Stolte C."/>
            <person name="Sykes S."/>
            <person name="Wortman J."/>
            <person name="Nusbaum C."/>
            <person name="Birren B."/>
        </authorList>
    </citation>
    <scope>NUCLEOTIDE SEQUENCE [LARGE SCALE GENOMIC DNA]</scope>
    <source>
        <strain evidence="1">HDV247</strain>
    </source>
</reference>
<dbReference type="AlphaFoldDB" id="W9NR15"/>
<accession>W9NR15</accession>
<reference evidence="1" key="2">
    <citation type="submission" date="2014-02" db="EMBL/GenBank/DDBJ databases">
        <title>Annotation of the Genome Sequence of Fusarium oxysporum HDV247.</title>
        <authorList>
            <consortium name="The Broad Institute Genomics Platform"/>
            <person name="Ma L.-J."/>
            <person name="Corby-Kistler H."/>
            <person name="Broz K."/>
            <person name="Gale L.R."/>
            <person name="Jonkers W."/>
            <person name="O'Donnell K."/>
            <person name="Ploetz R."/>
            <person name="Steinberg C."/>
            <person name="Schwartz D.C."/>
            <person name="VanEtten H."/>
            <person name="Zhou S."/>
            <person name="Young S.K."/>
            <person name="Zeng Q."/>
            <person name="Gargeya S."/>
            <person name="Fitzgerald M."/>
            <person name="Abouelleil A."/>
            <person name="Alvarado L."/>
            <person name="Chapman S.B."/>
            <person name="Gainer-Dewar J."/>
            <person name="Goldberg J."/>
            <person name="Griggs A."/>
            <person name="Gujja S."/>
            <person name="Hansen M."/>
            <person name="Howarth C."/>
            <person name="Imamovic A."/>
            <person name="Ireland A."/>
            <person name="Larimer J."/>
            <person name="McCowan C."/>
            <person name="Murphy C."/>
            <person name="Pearson M."/>
            <person name="Poon T.W."/>
            <person name="Priest M."/>
            <person name="Roberts A."/>
            <person name="Saif S."/>
            <person name="Shea T."/>
            <person name="Sykes S."/>
            <person name="Wortman J."/>
            <person name="Nusbaum C."/>
            <person name="Birren B."/>
        </authorList>
    </citation>
    <scope>NUCLEOTIDE SEQUENCE</scope>
    <source>
        <strain evidence="1">HDV247</strain>
    </source>
</reference>
<organism evidence="1">
    <name type="scientific">Fusarium oxysporum f. sp. pisi HDV247</name>
    <dbReference type="NCBI Taxonomy" id="1080344"/>
    <lineage>
        <taxon>Eukaryota</taxon>
        <taxon>Fungi</taxon>
        <taxon>Dikarya</taxon>
        <taxon>Ascomycota</taxon>
        <taxon>Pezizomycotina</taxon>
        <taxon>Sordariomycetes</taxon>
        <taxon>Hypocreomycetidae</taxon>
        <taxon>Hypocreales</taxon>
        <taxon>Nectriaceae</taxon>
        <taxon>Fusarium</taxon>
        <taxon>Fusarium oxysporum species complex</taxon>
    </lineage>
</organism>
<proteinExistence type="predicted"/>
<protein>
    <submittedName>
        <fullName evidence="1">Uncharacterized protein</fullName>
    </submittedName>
</protein>
<sequence>MNHRCEVLNEELSFTMHAVRAHSSTLIICMWAAAGATRSDHVPVKPDWSND</sequence>
<dbReference type="EMBL" id="KI981257">
    <property type="protein sequence ID" value="EXA32397.1"/>
    <property type="molecule type" value="Genomic_DNA"/>
</dbReference>
<gene>
    <name evidence="1" type="ORF">FOVG_16443</name>
</gene>
<evidence type="ECO:0000313" key="1">
    <source>
        <dbReference type="EMBL" id="EXA32397.1"/>
    </source>
</evidence>
<dbReference type="HOGENOM" id="CLU_3106392_0_0_1"/>
<name>W9NR15_FUSOX</name>